<dbReference type="KEGG" id="rcu:8265020"/>
<dbReference type="GO" id="GO:1990961">
    <property type="term" value="P:xenobiotic detoxification by transmembrane export across the plasma membrane"/>
    <property type="evidence" value="ECO:0007669"/>
    <property type="project" value="InterPro"/>
</dbReference>
<feature type="transmembrane region" description="Helical" evidence="6">
    <location>
        <begin position="99"/>
        <end position="120"/>
    </location>
</feature>
<dbReference type="OMA" id="CAYYIAG"/>
<evidence type="ECO:0000256" key="3">
    <source>
        <dbReference type="ARBA" id="ARBA00022692"/>
    </source>
</evidence>
<dbReference type="PANTHER" id="PTHR11206">
    <property type="entry name" value="MULTIDRUG RESISTANCE PROTEIN"/>
    <property type="match status" value="1"/>
</dbReference>
<evidence type="ECO:0000256" key="1">
    <source>
        <dbReference type="ARBA" id="ARBA00004141"/>
    </source>
</evidence>
<dbReference type="Proteomes" id="UP000008311">
    <property type="component" value="Unassembled WGS sequence"/>
</dbReference>
<dbReference type="eggNOG" id="KOG1347">
    <property type="taxonomic scope" value="Eukaryota"/>
</dbReference>
<accession>B9SPZ5</accession>
<protein>
    <recommendedName>
        <fullName evidence="6">Protein DETOXIFICATION</fullName>
    </recommendedName>
    <alternativeName>
        <fullName evidence="6">Multidrug and toxic compound extrusion protein</fullName>
    </alternativeName>
</protein>
<dbReference type="Pfam" id="PF01554">
    <property type="entry name" value="MatE"/>
    <property type="match status" value="2"/>
</dbReference>
<evidence type="ECO:0000256" key="4">
    <source>
        <dbReference type="ARBA" id="ARBA00022989"/>
    </source>
</evidence>
<feature type="transmembrane region" description="Helical" evidence="6">
    <location>
        <begin position="21"/>
        <end position="46"/>
    </location>
</feature>
<dbReference type="GO" id="GO:0022857">
    <property type="term" value="F:transmembrane transporter activity"/>
    <property type="evidence" value="ECO:0000318"/>
    <property type="project" value="GO_Central"/>
</dbReference>
<feature type="transmembrane region" description="Helical" evidence="6">
    <location>
        <begin position="363"/>
        <end position="383"/>
    </location>
</feature>
<dbReference type="FunCoup" id="B9SPZ5">
    <property type="interactions" value="138"/>
</dbReference>
<gene>
    <name evidence="7" type="ORF">RCOM_0467100</name>
</gene>
<dbReference type="AlphaFoldDB" id="B9SPZ5"/>
<dbReference type="InParanoid" id="B9SPZ5"/>
<keyword evidence="5 6" id="KW-0472">Membrane</keyword>
<feature type="transmembrane region" description="Helical" evidence="6">
    <location>
        <begin position="196"/>
        <end position="218"/>
    </location>
</feature>
<dbReference type="GO" id="GO:0015297">
    <property type="term" value="F:antiporter activity"/>
    <property type="evidence" value="ECO:0007669"/>
    <property type="project" value="InterPro"/>
</dbReference>
<keyword evidence="8" id="KW-1185">Reference proteome</keyword>
<dbReference type="GO" id="GO:0016020">
    <property type="term" value="C:membrane"/>
    <property type="evidence" value="ECO:0000318"/>
    <property type="project" value="GO_Central"/>
</dbReference>
<sequence>MEETVPNIEEKAWPAQELRKLSFMAAPMVVVSVSQYLLPTVSLMMAGHLGSLPLSGVSVASSFTNATGFALLIGLSGALETLCGQAYGAGQYKKFGSYLYCAIISLLPICLPASILWIFMDRILISIGLDPKISMEACRYSIGLIPALFGFAILQSLVRYFQTQSLILPMLISSCATLSAHIPLCWALVFKWEFGAIGGAMSIGLSYWLNVIFLACYMRWSSSCEKTRVLCWKDVFSSISEFWRFALPSAVMVCLEWWTFELLTLLAGFLPNSKLETSVLSICITTTTVNYYVQYGLGAAASTRVSNELGSGNPQKARSVVRVILAVSITEAVIVSTALFCCRRIFGYAYSNDKEVVNYVTEIAPLLCLSVIMDSLQAVLSGIARGCGWQRTGAVINFSAYNFVGVPVSVVLCFVVHLKGKGLWIGVLTGSVVQVALLALMTASTDWQKQATMAKERMFKRQLEQTMDGIEL</sequence>
<proteinExistence type="inferred from homology"/>
<comment type="caution">
    <text evidence="6">Lacks conserved residue(s) required for the propagation of feature annotation.</text>
</comment>
<comment type="subcellular location">
    <subcellularLocation>
        <location evidence="1">Membrane</location>
        <topology evidence="1">Multi-pass membrane protein</topology>
    </subcellularLocation>
</comment>
<comment type="similarity">
    <text evidence="2 6">Belongs to the multi antimicrobial extrusion (MATE) (TC 2.A.66.1) family.</text>
</comment>
<keyword evidence="3 6" id="KW-0812">Transmembrane</keyword>
<dbReference type="OrthoDB" id="2126698at2759"/>
<evidence type="ECO:0000256" key="6">
    <source>
        <dbReference type="RuleBase" id="RU004914"/>
    </source>
</evidence>
<dbReference type="GO" id="GO:0042910">
    <property type="term" value="F:xenobiotic transmembrane transporter activity"/>
    <property type="evidence" value="ECO:0007669"/>
    <property type="project" value="InterPro"/>
</dbReference>
<feature type="transmembrane region" description="Helical" evidence="6">
    <location>
        <begin position="395"/>
        <end position="417"/>
    </location>
</feature>
<feature type="transmembrane region" description="Helical" evidence="6">
    <location>
        <begin position="323"/>
        <end position="351"/>
    </location>
</feature>
<feature type="transmembrane region" description="Helical" evidence="6">
    <location>
        <begin position="423"/>
        <end position="443"/>
    </location>
</feature>
<keyword evidence="4 6" id="KW-1133">Transmembrane helix</keyword>
<evidence type="ECO:0000256" key="5">
    <source>
        <dbReference type="ARBA" id="ARBA00023136"/>
    </source>
</evidence>
<dbReference type="InterPro" id="IPR002528">
    <property type="entry name" value="MATE_fam"/>
</dbReference>
<name>B9SPZ5_RICCO</name>
<evidence type="ECO:0000313" key="7">
    <source>
        <dbReference type="EMBL" id="EEF34314.1"/>
    </source>
</evidence>
<evidence type="ECO:0000256" key="2">
    <source>
        <dbReference type="ARBA" id="ARBA00010199"/>
    </source>
</evidence>
<evidence type="ECO:0000313" key="8">
    <source>
        <dbReference type="Proteomes" id="UP000008311"/>
    </source>
</evidence>
<dbReference type="NCBIfam" id="TIGR00797">
    <property type="entry name" value="matE"/>
    <property type="match status" value="1"/>
</dbReference>
<feature type="transmembrane region" description="Helical" evidence="6">
    <location>
        <begin position="140"/>
        <end position="158"/>
    </location>
</feature>
<organism evidence="7 8">
    <name type="scientific">Ricinus communis</name>
    <name type="common">Castor bean</name>
    <dbReference type="NCBI Taxonomy" id="3988"/>
    <lineage>
        <taxon>Eukaryota</taxon>
        <taxon>Viridiplantae</taxon>
        <taxon>Streptophyta</taxon>
        <taxon>Embryophyta</taxon>
        <taxon>Tracheophyta</taxon>
        <taxon>Spermatophyta</taxon>
        <taxon>Magnoliopsida</taxon>
        <taxon>eudicotyledons</taxon>
        <taxon>Gunneridae</taxon>
        <taxon>Pentapetalae</taxon>
        <taxon>rosids</taxon>
        <taxon>fabids</taxon>
        <taxon>Malpighiales</taxon>
        <taxon>Euphorbiaceae</taxon>
        <taxon>Acalyphoideae</taxon>
        <taxon>Acalypheae</taxon>
        <taxon>Ricinus</taxon>
    </lineage>
</organism>
<dbReference type="InterPro" id="IPR045069">
    <property type="entry name" value="MATE_euk"/>
</dbReference>
<feature type="transmembrane region" description="Helical" evidence="6">
    <location>
        <begin position="170"/>
        <end position="190"/>
    </location>
</feature>
<dbReference type="CDD" id="cd13132">
    <property type="entry name" value="MATE_eukaryotic"/>
    <property type="match status" value="1"/>
</dbReference>
<reference evidence="8" key="1">
    <citation type="journal article" date="2010" name="Nat. Biotechnol.">
        <title>Draft genome sequence of the oilseed species Ricinus communis.</title>
        <authorList>
            <person name="Chan A.P."/>
            <person name="Crabtree J."/>
            <person name="Zhao Q."/>
            <person name="Lorenzi H."/>
            <person name="Orvis J."/>
            <person name="Puiu D."/>
            <person name="Melake-Berhan A."/>
            <person name="Jones K.M."/>
            <person name="Redman J."/>
            <person name="Chen G."/>
            <person name="Cahoon E.B."/>
            <person name="Gedil M."/>
            <person name="Stanke M."/>
            <person name="Haas B.J."/>
            <person name="Wortman J.R."/>
            <person name="Fraser-Liggett C.M."/>
            <person name="Ravel J."/>
            <person name="Rabinowicz P.D."/>
        </authorList>
    </citation>
    <scope>NUCLEOTIDE SEQUENCE [LARGE SCALE GENOMIC DNA]</scope>
    <source>
        <strain evidence="8">cv. Hale</strain>
    </source>
</reference>
<dbReference type="EMBL" id="EQ974075">
    <property type="protein sequence ID" value="EEF34314.1"/>
    <property type="molecule type" value="Genomic_DNA"/>
</dbReference>